<dbReference type="PANTHER" id="PTHR39697">
    <property type="entry name" value="RICIN B LECTIN DOMAIN-CONTAINING PROTEIN-RELATED"/>
    <property type="match status" value="1"/>
</dbReference>
<feature type="compositionally biased region" description="Polar residues" evidence="1">
    <location>
        <begin position="38"/>
        <end position="74"/>
    </location>
</feature>
<gene>
    <name evidence="2" type="ORF">QBC32DRAFT_258253</name>
</gene>
<dbReference type="EMBL" id="MU859108">
    <property type="protein sequence ID" value="KAK3953297.1"/>
    <property type="molecule type" value="Genomic_DNA"/>
</dbReference>
<dbReference type="PANTHER" id="PTHR39697:SF1">
    <property type="entry name" value="RICIN B LECTIN DOMAIN-CONTAINING PROTEIN"/>
    <property type="match status" value="1"/>
</dbReference>
<proteinExistence type="predicted"/>
<evidence type="ECO:0000256" key="1">
    <source>
        <dbReference type="SAM" id="MobiDB-lite"/>
    </source>
</evidence>
<evidence type="ECO:0000313" key="3">
    <source>
        <dbReference type="Proteomes" id="UP001303222"/>
    </source>
</evidence>
<reference evidence="2" key="2">
    <citation type="submission" date="2023-06" db="EMBL/GenBank/DDBJ databases">
        <authorList>
            <consortium name="Lawrence Berkeley National Laboratory"/>
            <person name="Mondo S.J."/>
            <person name="Hensen N."/>
            <person name="Bonometti L."/>
            <person name="Westerberg I."/>
            <person name="Brannstrom I.O."/>
            <person name="Guillou S."/>
            <person name="Cros-Aarteil S."/>
            <person name="Calhoun S."/>
            <person name="Haridas S."/>
            <person name="Kuo A."/>
            <person name="Pangilinan J."/>
            <person name="Riley R."/>
            <person name="Labutti K."/>
            <person name="Andreopoulos B."/>
            <person name="Lipzen A."/>
            <person name="Chen C."/>
            <person name="Yanf M."/>
            <person name="Daum C."/>
            <person name="Ng V."/>
            <person name="Clum A."/>
            <person name="Steindorff A."/>
            <person name="Ohm R."/>
            <person name="Martin F."/>
            <person name="Silar P."/>
            <person name="Natvig D."/>
            <person name="Lalanne C."/>
            <person name="Gautier V."/>
            <person name="Ament-Velasquez S.L."/>
            <person name="Kruys A."/>
            <person name="Hutchinson M.I."/>
            <person name="Powell A.J."/>
            <person name="Barry K."/>
            <person name="Miller A.N."/>
            <person name="Grigoriev I.V."/>
            <person name="Debuchy R."/>
            <person name="Gladieux P."/>
            <person name="Thoren M.H."/>
            <person name="Johannesson H."/>
        </authorList>
    </citation>
    <scope>NUCLEOTIDE SEQUENCE</scope>
    <source>
        <strain evidence="2">CBS 626.80</strain>
    </source>
</reference>
<sequence length="385" mass="41601">MTSTPPYPPVIPLPIDASNANSNDNNDNDDAQSDISIPYSSLTESTISTGAGSDFLTPTASSDAQSTAAGDSEGVNLQTITSVLNEMDPSSYQGHDERIDDSLAQWRSLYREEIEQQIVDNRNRDRSRTMMTTSNALSAGNLQLHTSQTSETLTREGGGGGAGLDGNGQTRRRKGKGREEGPKSSPSDSSSSSHTRSSTPTPQAYESAPSSPSGAGAQKPRYIRHAAPFPGQTYILLEASTGRALTLIDGNLRLVHVPDPDLISITDQSHIDLTDSSVAVPTCAKGQCNWHWHCVETAGWLGFRNAASGTFLGHDMWQNIVAKAYRHNGWEWMAVRPTPGGPEGKGWHLLVTHWEKLYRIKFLEGGAFVAMDSTEGTVWEFVGLI</sequence>
<feature type="region of interest" description="Disordered" evidence="1">
    <location>
        <begin position="133"/>
        <end position="218"/>
    </location>
</feature>
<protein>
    <submittedName>
        <fullName evidence="2">Uncharacterized protein</fullName>
    </submittedName>
</protein>
<dbReference type="Proteomes" id="UP001303222">
    <property type="component" value="Unassembled WGS sequence"/>
</dbReference>
<comment type="caution">
    <text evidence="2">The sequence shown here is derived from an EMBL/GenBank/DDBJ whole genome shotgun (WGS) entry which is preliminary data.</text>
</comment>
<feature type="compositionally biased region" description="Polar residues" evidence="1">
    <location>
        <begin position="133"/>
        <end position="152"/>
    </location>
</feature>
<feature type="compositionally biased region" description="Low complexity" evidence="1">
    <location>
        <begin position="184"/>
        <end position="217"/>
    </location>
</feature>
<feature type="region of interest" description="Disordered" evidence="1">
    <location>
        <begin position="1"/>
        <end position="74"/>
    </location>
</feature>
<reference evidence="2" key="1">
    <citation type="journal article" date="2023" name="Mol. Phylogenet. Evol.">
        <title>Genome-scale phylogeny and comparative genomics of the fungal order Sordariales.</title>
        <authorList>
            <person name="Hensen N."/>
            <person name="Bonometti L."/>
            <person name="Westerberg I."/>
            <person name="Brannstrom I.O."/>
            <person name="Guillou S."/>
            <person name="Cros-Aarteil S."/>
            <person name="Calhoun S."/>
            <person name="Haridas S."/>
            <person name="Kuo A."/>
            <person name="Mondo S."/>
            <person name="Pangilinan J."/>
            <person name="Riley R."/>
            <person name="LaButti K."/>
            <person name="Andreopoulos B."/>
            <person name="Lipzen A."/>
            <person name="Chen C."/>
            <person name="Yan M."/>
            <person name="Daum C."/>
            <person name="Ng V."/>
            <person name="Clum A."/>
            <person name="Steindorff A."/>
            <person name="Ohm R.A."/>
            <person name="Martin F."/>
            <person name="Silar P."/>
            <person name="Natvig D.O."/>
            <person name="Lalanne C."/>
            <person name="Gautier V."/>
            <person name="Ament-Velasquez S.L."/>
            <person name="Kruys A."/>
            <person name="Hutchinson M.I."/>
            <person name="Powell A.J."/>
            <person name="Barry K."/>
            <person name="Miller A.N."/>
            <person name="Grigoriev I.V."/>
            <person name="Debuchy R."/>
            <person name="Gladieux P."/>
            <person name="Hiltunen Thoren M."/>
            <person name="Johannesson H."/>
        </authorList>
    </citation>
    <scope>NUCLEOTIDE SEQUENCE</scope>
    <source>
        <strain evidence="2">CBS 626.80</strain>
    </source>
</reference>
<evidence type="ECO:0000313" key="2">
    <source>
        <dbReference type="EMBL" id="KAK3953297.1"/>
    </source>
</evidence>
<dbReference type="AlphaFoldDB" id="A0AAN6SGC4"/>
<feature type="compositionally biased region" description="Low complexity" evidence="1">
    <location>
        <begin position="13"/>
        <end position="25"/>
    </location>
</feature>
<accession>A0AAN6SGC4</accession>
<name>A0AAN6SGC4_9PEZI</name>
<feature type="compositionally biased region" description="Pro residues" evidence="1">
    <location>
        <begin position="1"/>
        <end position="12"/>
    </location>
</feature>
<organism evidence="2 3">
    <name type="scientific">Pseudoneurospora amorphoporcata</name>
    <dbReference type="NCBI Taxonomy" id="241081"/>
    <lineage>
        <taxon>Eukaryota</taxon>
        <taxon>Fungi</taxon>
        <taxon>Dikarya</taxon>
        <taxon>Ascomycota</taxon>
        <taxon>Pezizomycotina</taxon>
        <taxon>Sordariomycetes</taxon>
        <taxon>Sordariomycetidae</taxon>
        <taxon>Sordariales</taxon>
        <taxon>Sordariaceae</taxon>
        <taxon>Pseudoneurospora</taxon>
    </lineage>
</organism>
<keyword evidence="3" id="KW-1185">Reference proteome</keyword>
<feature type="compositionally biased region" description="Gly residues" evidence="1">
    <location>
        <begin position="156"/>
        <end position="166"/>
    </location>
</feature>